<dbReference type="PANTHER" id="PTHR36205:SF3">
    <property type="entry name" value="MAJOR FACILITATOR SUPERFAMILY TRANSPORTER"/>
    <property type="match status" value="1"/>
</dbReference>
<keyword evidence="2" id="KW-1133">Transmembrane helix</keyword>
<proteinExistence type="predicted"/>
<dbReference type="AlphaFoldDB" id="A0A1C1CM39"/>
<gene>
    <name evidence="3" type="ORF">CLCR_06744</name>
</gene>
<evidence type="ECO:0000256" key="1">
    <source>
        <dbReference type="SAM" id="MobiDB-lite"/>
    </source>
</evidence>
<dbReference type="InterPro" id="IPR021822">
    <property type="entry name" value="DUF3405"/>
</dbReference>
<dbReference type="STRING" id="86049.A0A1C1CM39"/>
<evidence type="ECO:0000313" key="3">
    <source>
        <dbReference type="EMBL" id="OCT49566.1"/>
    </source>
</evidence>
<name>A0A1C1CM39_9EURO</name>
<protein>
    <recommendedName>
        <fullName evidence="5">Major facilitator superfamily transporter</fullName>
    </recommendedName>
</protein>
<sequence length="712" mass="80813">MIELVPKSLTDKLGSSAWITTHRHNWSSDSSGSGLLSPGGSPPRREGHRRHPSHSRFKPRRALWTAGAIAFLTVIALWWSLFPARIDQRLEIPEPDVDQGDGAGAIDSEALIPPGKSVERNGREVFWWEQFPSIELTWMARLHGLFRGRKNIVPFSAYVPEQKTSSFDPFDPGDHDEPRLLELLSSLPPNFERCYLDEERKVLPPTISAYQGLPQGMSSPLFGSQKELGLNEGVCYDRVNRLAPYGLGDAEELGGLGAELKGDNSGLEEVAVTDWRGVRWHDAQTKCFQKNSGQITSRSALVFRTWSTFKYTKYHIAMIRAIISELALATGGQYTVHFLIHVQDDTIPIWASSELYNKVLRDSLPEEFQGMGTLWSVAQMKLIYPPPFPDSLVNFSGGDIYEAYRSLHFPLQYFAERHPEYDYFWQWEMDMRVTGHYHELLSQISSWAEQQPRDHAWERSSRFYIPSLYDDSYERYAQAVVKETRVANGTPVTGPQIPPERLLDIPQQAIPDQTDEITDLITFNPLFNPENTRWAFHNDITGYNVTRDGRPPTRAALITASRLSRRLLLLMHEETYANKHTMFPEMFPASIALHYGLKAVYAPIPVYFDRNWPGAHADEVFNNAPVSLEDEKAGMDHGNGHFHGEGGSVFGPGEHVFRGATYYSNAGFAGYLWRRWLGRENGNDEINWELEDGLGGGRMCLPNMILHPVKFD</sequence>
<feature type="compositionally biased region" description="Basic residues" evidence="1">
    <location>
        <begin position="46"/>
        <end position="56"/>
    </location>
</feature>
<dbReference type="OrthoDB" id="3353407at2759"/>
<dbReference type="VEuPathDB" id="FungiDB:G647_09826"/>
<feature type="region of interest" description="Disordered" evidence="1">
    <location>
        <begin position="25"/>
        <end position="56"/>
    </location>
</feature>
<reference evidence="4" key="1">
    <citation type="submission" date="2015-07" db="EMBL/GenBank/DDBJ databases">
        <authorList>
            <person name="Teixeira M.M."/>
            <person name="Souza R.C."/>
            <person name="Almeida L.G."/>
            <person name="Vicente V.A."/>
            <person name="de Hoog S."/>
            <person name="Bocca A.L."/>
            <person name="de Almeida S.R."/>
            <person name="Vasconcelos A.T."/>
            <person name="Felipe M.S."/>
        </authorList>
    </citation>
    <scope>NUCLEOTIDE SEQUENCE [LARGE SCALE GENOMIC DNA]</scope>
    <source>
        <strain evidence="4">KSF</strain>
    </source>
</reference>
<evidence type="ECO:0008006" key="5">
    <source>
        <dbReference type="Google" id="ProtNLM"/>
    </source>
</evidence>
<dbReference type="EMBL" id="LGRB01000010">
    <property type="protein sequence ID" value="OCT49566.1"/>
    <property type="molecule type" value="Genomic_DNA"/>
</dbReference>
<feature type="compositionally biased region" description="Low complexity" evidence="1">
    <location>
        <begin position="27"/>
        <end position="39"/>
    </location>
</feature>
<dbReference type="VEuPathDB" id="FungiDB:CLCR_06744"/>
<keyword evidence="2" id="KW-0812">Transmembrane</keyword>
<organism evidence="3 4">
    <name type="scientific">Cladophialophora carrionii</name>
    <dbReference type="NCBI Taxonomy" id="86049"/>
    <lineage>
        <taxon>Eukaryota</taxon>
        <taxon>Fungi</taxon>
        <taxon>Dikarya</taxon>
        <taxon>Ascomycota</taxon>
        <taxon>Pezizomycotina</taxon>
        <taxon>Eurotiomycetes</taxon>
        <taxon>Chaetothyriomycetidae</taxon>
        <taxon>Chaetothyriales</taxon>
        <taxon>Herpotrichiellaceae</taxon>
        <taxon>Cladophialophora</taxon>
    </lineage>
</organism>
<feature type="transmembrane region" description="Helical" evidence="2">
    <location>
        <begin position="62"/>
        <end position="81"/>
    </location>
</feature>
<dbReference type="eggNOG" id="ENOG502QW68">
    <property type="taxonomic scope" value="Eukaryota"/>
</dbReference>
<dbReference type="Pfam" id="PF11885">
    <property type="entry name" value="DUF3405"/>
    <property type="match status" value="2"/>
</dbReference>
<evidence type="ECO:0000313" key="4">
    <source>
        <dbReference type="Proteomes" id="UP000094526"/>
    </source>
</evidence>
<keyword evidence="4" id="KW-1185">Reference proteome</keyword>
<evidence type="ECO:0000256" key="2">
    <source>
        <dbReference type="SAM" id="Phobius"/>
    </source>
</evidence>
<dbReference type="Proteomes" id="UP000094526">
    <property type="component" value="Unassembled WGS sequence"/>
</dbReference>
<comment type="caution">
    <text evidence="3">The sequence shown here is derived from an EMBL/GenBank/DDBJ whole genome shotgun (WGS) entry which is preliminary data.</text>
</comment>
<accession>A0A1C1CM39</accession>
<dbReference type="PANTHER" id="PTHR36205">
    <property type="entry name" value="CHROMOSOME 19, WHOLE GENOME SHOTGUN SEQUENCE"/>
    <property type="match status" value="1"/>
</dbReference>
<keyword evidence="2" id="KW-0472">Membrane</keyword>